<accession>A0A1G1VR71</accession>
<dbReference type="STRING" id="1797589.A2784_01710"/>
<dbReference type="Proteomes" id="UP000177324">
    <property type="component" value="Unassembled WGS sequence"/>
</dbReference>
<organism evidence="1 2">
    <name type="scientific">Candidatus Chisholmbacteria bacterium RIFCSPHIGHO2_01_FULL_48_12</name>
    <dbReference type="NCBI Taxonomy" id="1797589"/>
    <lineage>
        <taxon>Bacteria</taxon>
        <taxon>Candidatus Chisholmiibacteriota</taxon>
    </lineage>
</organism>
<sequence length="68" mass="7188">MAVEKDSYDLGKSGTVAEHPKKLLPENFNLQGLAGYETKSVNSAVLAEASRQAGFVKGHDHTAGGVYP</sequence>
<evidence type="ECO:0000313" key="1">
    <source>
        <dbReference type="EMBL" id="OGY17896.1"/>
    </source>
</evidence>
<gene>
    <name evidence="1" type="ORF">A2784_01710</name>
</gene>
<dbReference type="EMBL" id="MHCH01000014">
    <property type="protein sequence ID" value="OGY17896.1"/>
    <property type="molecule type" value="Genomic_DNA"/>
</dbReference>
<name>A0A1G1VR71_9BACT</name>
<comment type="caution">
    <text evidence="1">The sequence shown here is derived from an EMBL/GenBank/DDBJ whole genome shotgun (WGS) entry which is preliminary data.</text>
</comment>
<dbReference type="AlphaFoldDB" id="A0A1G1VR71"/>
<reference evidence="1 2" key="1">
    <citation type="journal article" date="2016" name="Nat. Commun.">
        <title>Thousands of microbial genomes shed light on interconnected biogeochemical processes in an aquifer system.</title>
        <authorList>
            <person name="Anantharaman K."/>
            <person name="Brown C.T."/>
            <person name="Hug L.A."/>
            <person name="Sharon I."/>
            <person name="Castelle C.J."/>
            <person name="Probst A.J."/>
            <person name="Thomas B.C."/>
            <person name="Singh A."/>
            <person name="Wilkins M.J."/>
            <person name="Karaoz U."/>
            <person name="Brodie E.L."/>
            <person name="Williams K.H."/>
            <person name="Hubbard S.S."/>
            <person name="Banfield J.F."/>
        </authorList>
    </citation>
    <scope>NUCLEOTIDE SEQUENCE [LARGE SCALE GENOMIC DNA]</scope>
</reference>
<protein>
    <submittedName>
        <fullName evidence="1">Uncharacterized protein</fullName>
    </submittedName>
</protein>
<evidence type="ECO:0000313" key="2">
    <source>
        <dbReference type="Proteomes" id="UP000177324"/>
    </source>
</evidence>
<proteinExistence type="predicted"/>